<comment type="caution">
    <text evidence="1">The sequence shown here is derived from an EMBL/GenBank/DDBJ whole genome shotgun (WGS) entry which is preliminary data.</text>
</comment>
<proteinExistence type="predicted"/>
<protein>
    <submittedName>
        <fullName evidence="1">Uncharacterized protein</fullName>
    </submittedName>
</protein>
<evidence type="ECO:0000313" key="1">
    <source>
        <dbReference type="EMBL" id="MBB3166893.1"/>
    </source>
</evidence>
<organism evidence="1 2">
    <name type="scientific">Simiduia aestuariiviva</name>
    <dbReference type="NCBI Taxonomy" id="1510459"/>
    <lineage>
        <taxon>Bacteria</taxon>
        <taxon>Pseudomonadati</taxon>
        <taxon>Pseudomonadota</taxon>
        <taxon>Gammaproteobacteria</taxon>
        <taxon>Cellvibrionales</taxon>
        <taxon>Cellvibrionaceae</taxon>
        <taxon>Simiduia</taxon>
    </lineage>
</organism>
<name>A0A839UHG4_9GAMM</name>
<sequence>MSHLNKAKQQGRAKRAPLFAALHSMKILLAIIASLVSSSALASILFINVTPISFEELEKDHYRFEFINHGLSWLPEPDPPKNVVLHIRYRPECLIDNAINFGQVLDSKVRYANFLDSVSKLREQLGTVKDNLIFGFDAKKLNNGEYATENLRVHTGHMRQSEVVWAVGSNFLRKHCN</sequence>
<reference evidence="1 2" key="1">
    <citation type="submission" date="2020-08" db="EMBL/GenBank/DDBJ databases">
        <title>Genomic Encyclopedia of Type Strains, Phase III (KMG-III): the genomes of soil and plant-associated and newly described type strains.</title>
        <authorList>
            <person name="Whitman W."/>
        </authorList>
    </citation>
    <scope>NUCLEOTIDE SEQUENCE [LARGE SCALE GENOMIC DNA]</scope>
    <source>
        <strain evidence="1 2">CECT 8571</strain>
    </source>
</reference>
<dbReference type="RefSeq" id="WP_183907235.1">
    <property type="nucleotide sequence ID" value="NZ_JACHXZ010000001.1"/>
</dbReference>
<accession>A0A839UHG4</accession>
<gene>
    <name evidence="1" type="ORF">FHS30_000069</name>
</gene>
<dbReference type="Proteomes" id="UP000559987">
    <property type="component" value="Unassembled WGS sequence"/>
</dbReference>
<dbReference type="AlphaFoldDB" id="A0A839UHG4"/>
<evidence type="ECO:0000313" key="2">
    <source>
        <dbReference type="Proteomes" id="UP000559987"/>
    </source>
</evidence>
<dbReference type="EMBL" id="JACHXZ010000001">
    <property type="protein sequence ID" value="MBB3166893.1"/>
    <property type="molecule type" value="Genomic_DNA"/>
</dbReference>
<keyword evidence="2" id="KW-1185">Reference proteome</keyword>